<dbReference type="AlphaFoldDB" id="C1E444"/>
<dbReference type="Proteomes" id="UP000002009">
    <property type="component" value="Chromosome 4"/>
</dbReference>
<dbReference type="STRING" id="296587.C1E444"/>
<accession>C1E444</accession>
<dbReference type="GeneID" id="8242692"/>
<evidence type="ECO:0000256" key="3">
    <source>
        <dbReference type="ARBA" id="ARBA00022980"/>
    </source>
</evidence>
<dbReference type="OrthoDB" id="6495301at2759"/>
<dbReference type="InterPro" id="IPR013219">
    <property type="entry name" value="Ribosomal_mS33"/>
</dbReference>
<dbReference type="PANTHER" id="PTHR13362">
    <property type="entry name" value="MITOCHONDRIAL RIBOSOMAL PROTEIN S33"/>
    <property type="match status" value="1"/>
</dbReference>
<comment type="similarity">
    <text evidence="2">Belongs to the mitochondrion-specific ribosomal protein mS33 family.</text>
</comment>
<dbReference type="FunCoup" id="C1E444">
    <property type="interactions" value="789"/>
</dbReference>
<dbReference type="GO" id="GO:0005840">
    <property type="term" value="C:ribosome"/>
    <property type="evidence" value="ECO:0007669"/>
    <property type="project" value="UniProtKB-KW"/>
</dbReference>
<dbReference type="OMA" id="WYPHDIN"/>
<proteinExistence type="inferred from homology"/>
<evidence type="ECO:0000256" key="2">
    <source>
        <dbReference type="ARBA" id="ARBA00008970"/>
    </source>
</evidence>
<keyword evidence="4" id="KW-0496">Mitochondrion</keyword>
<dbReference type="eggNOG" id="ENOG502SDM7">
    <property type="taxonomic scope" value="Eukaryota"/>
</dbReference>
<keyword evidence="5" id="KW-0687">Ribonucleoprotein</keyword>
<organism evidence="7 8">
    <name type="scientific">Micromonas commoda (strain RCC299 / NOUM17 / CCMP2709)</name>
    <name type="common">Picoplanktonic green alga</name>
    <dbReference type="NCBI Taxonomy" id="296587"/>
    <lineage>
        <taxon>Eukaryota</taxon>
        <taxon>Viridiplantae</taxon>
        <taxon>Chlorophyta</taxon>
        <taxon>Mamiellophyceae</taxon>
        <taxon>Mamiellales</taxon>
        <taxon>Mamiellaceae</taxon>
        <taxon>Micromonas</taxon>
    </lineage>
</organism>
<name>C1E444_MICCC</name>
<dbReference type="PANTHER" id="PTHR13362:SF2">
    <property type="entry name" value="SMALL RIBOSOMAL SUBUNIT PROTEIN MS33"/>
    <property type="match status" value="1"/>
</dbReference>
<keyword evidence="3" id="KW-0689">Ribosomal protein</keyword>
<keyword evidence="8" id="KW-1185">Reference proteome</keyword>
<reference evidence="7 8" key="1">
    <citation type="journal article" date="2009" name="Science">
        <title>Green evolution and dynamic adaptations revealed by genomes of the marine picoeukaryotes Micromonas.</title>
        <authorList>
            <person name="Worden A.Z."/>
            <person name="Lee J.H."/>
            <person name="Mock T."/>
            <person name="Rouze P."/>
            <person name="Simmons M.P."/>
            <person name="Aerts A.L."/>
            <person name="Allen A.E."/>
            <person name="Cuvelier M.L."/>
            <person name="Derelle E."/>
            <person name="Everett M.V."/>
            <person name="Foulon E."/>
            <person name="Grimwood J."/>
            <person name="Gundlach H."/>
            <person name="Henrissat B."/>
            <person name="Napoli C."/>
            <person name="McDonald S.M."/>
            <person name="Parker M.S."/>
            <person name="Rombauts S."/>
            <person name="Salamov A."/>
            <person name="Von Dassow P."/>
            <person name="Badger J.H."/>
            <person name="Coutinho P.M."/>
            <person name="Demir E."/>
            <person name="Dubchak I."/>
            <person name="Gentemann C."/>
            <person name="Eikrem W."/>
            <person name="Gready J.E."/>
            <person name="John U."/>
            <person name="Lanier W."/>
            <person name="Lindquist E.A."/>
            <person name="Lucas S."/>
            <person name="Mayer K.F."/>
            <person name="Moreau H."/>
            <person name="Not F."/>
            <person name="Otillar R."/>
            <person name="Panaud O."/>
            <person name="Pangilinan J."/>
            <person name="Paulsen I."/>
            <person name="Piegu B."/>
            <person name="Poliakov A."/>
            <person name="Robbens S."/>
            <person name="Schmutz J."/>
            <person name="Toulza E."/>
            <person name="Wyss T."/>
            <person name="Zelensky A."/>
            <person name="Zhou K."/>
            <person name="Armbrust E.V."/>
            <person name="Bhattacharya D."/>
            <person name="Goodenough U.W."/>
            <person name="Van de Peer Y."/>
            <person name="Grigoriev I.V."/>
        </authorList>
    </citation>
    <scope>NUCLEOTIDE SEQUENCE [LARGE SCALE GENOMIC DNA]</scope>
    <source>
        <strain evidence="8">RCC299 / NOUM17</strain>
    </source>
</reference>
<evidence type="ECO:0000256" key="4">
    <source>
        <dbReference type="ARBA" id="ARBA00023128"/>
    </source>
</evidence>
<evidence type="ECO:0000313" key="7">
    <source>
        <dbReference type="EMBL" id="ACO63046.1"/>
    </source>
</evidence>
<protein>
    <recommendedName>
        <fullName evidence="6">Small ribosomal subunit protein mS33</fullName>
    </recommendedName>
</protein>
<dbReference type="GO" id="GO:1990904">
    <property type="term" value="C:ribonucleoprotein complex"/>
    <property type="evidence" value="ECO:0007669"/>
    <property type="project" value="UniProtKB-KW"/>
</dbReference>
<dbReference type="GO" id="GO:0005739">
    <property type="term" value="C:mitochondrion"/>
    <property type="evidence" value="ECO:0007669"/>
    <property type="project" value="UniProtKB-SubCell"/>
</dbReference>
<sequence length="92" mass="10408">MSTLSRAQKVAQAASRIFGTHIGNGLQSGRKELRKNLAGPKIMSWYQRPIGKDIDPLFVDPEVERRKLKIERLARRGKVTPKKGEGKRAKKK</sequence>
<dbReference type="InParanoid" id="C1E444"/>
<dbReference type="KEGG" id="mis:MICPUN_57904"/>
<evidence type="ECO:0000256" key="5">
    <source>
        <dbReference type="ARBA" id="ARBA00023274"/>
    </source>
</evidence>
<comment type="subcellular location">
    <subcellularLocation>
        <location evidence="1">Mitochondrion</location>
    </subcellularLocation>
</comment>
<dbReference type="EMBL" id="CP001325">
    <property type="protein sequence ID" value="ACO63046.1"/>
    <property type="molecule type" value="Genomic_DNA"/>
</dbReference>
<evidence type="ECO:0000256" key="1">
    <source>
        <dbReference type="ARBA" id="ARBA00004173"/>
    </source>
</evidence>
<evidence type="ECO:0000256" key="6">
    <source>
        <dbReference type="ARBA" id="ARBA00035132"/>
    </source>
</evidence>
<dbReference type="RefSeq" id="XP_002501788.1">
    <property type="nucleotide sequence ID" value="XM_002501742.1"/>
</dbReference>
<evidence type="ECO:0000313" key="8">
    <source>
        <dbReference type="Proteomes" id="UP000002009"/>
    </source>
</evidence>
<dbReference type="Pfam" id="PF08293">
    <property type="entry name" value="MRP-S33"/>
    <property type="match status" value="1"/>
</dbReference>
<gene>
    <name evidence="7" type="ORF">MICPUN_57904</name>
</gene>